<name>A0A5C6A711_9BACT</name>
<dbReference type="EMBL" id="SJPR01000005">
    <property type="protein sequence ID" value="TWT95165.1"/>
    <property type="molecule type" value="Genomic_DNA"/>
</dbReference>
<reference evidence="1 2" key="1">
    <citation type="submission" date="2019-02" db="EMBL/GenBank/DDBJ databases">
        <title>Deep-cultivation of Planctomycetes and their phenomic and genomic characterization uncovers novel biology.</title>
        <authorList>
            <person name="Wiegand S."/>
            <person name="Jogler M."/>
            <person name="Boedeker C."/>
            <person name="Pinto D."/>
            <person name="Vollmers J."/>
            <person name="Rivas-Marin E."/>
            <person name="Kohn T."/>
            <person name="Peeters S.H."/>
            <person name="Heuer A."/>
            <person name="Rast P."/>
            <person name="Oberbeckmann S."/>
            <person name="Bunk B."/>
            <person name="Jeske O."/>
            <person name="Meyerdierks A."/>
            <person name="Storesund J.E."/>
            <person name="Kallscheuer N."/>
            <person name="Luecker S."/>
            <person name="Lage O.M."/>
            <person name="Pohl T."/>
            <person name="Merkel B.J."/>
            <person name="Hornburger P."/>
            <person name="Mueller R.-W."/>
            <person name="Bruemmer F."/>
            <person name="Labrenz M."/>
            <person name="Spormann A.M."/>
            <person name="Op Den Camp H."/>
            <person name="Overmann J."/>
            <person name="Amann R."/>
            <person name="Jetten M.S.M."/>
            <person name="Mascher T."/>
            <person name="Medema M.H."/>
            <person name="Devos D.P."/>
            <person name="Kaster A.-K."/>
            <person name="Ovreas L."/>
            <person name="Rohde M."/>
            <person name="Galperin M.Y."/>
            <person name="Jogler C."/>
        </authorList>
    </citation>
    <scope>NUCLEOTIDE SEQUENCE [LARGE SCALE GENOMIC DNA]</scope>
    <source>
        <strain evidence="1 2">Pla108</strain>
    </source>
</reference>
<protein>
    <submittedName>
        <fullName evidence="1">Uncharacterized protein</fullName>
    </submittedName>
</protein>
<sequence>MPRSFSTTSAAFLSAASRSSWAWIALSIAATSRDLLLGTVDSTLRYQCTVQRCQSASG</sequence>
<dbReference type="AlphaFoldDB" id="A0A5C6A711"/>
<comment type="caution">
    <text evidence="1">The sequence shown here is derived from an EMBL/GenBank/DDBJ whole genome shotgun (WGS) entry which is preliminary data.</text>
</comment>
<accession>A0A5C6A711</accession>
<proteinExistence type="predicted"/>
<evidence type="ECO:0000313" key="1">
    <source>
        <dbReference type="EMBL" id="TWT95165.1"/>
    </source>
</evidence>
<dbReference type="Proteomes" id="UP000317421">
    <property type="component" value="Unassembled WGS sequence"/>
</dbReference>
<keyword evidence="2" id="KW-1185">Reference proteome</keyword>
<evidence type="ECO:0000313" key="2">
    <source>
        <dbReference type="Proteomes" id="UP000317421"/>
    </source>
</evidence>
<organism evidence="1 2">
    <name type="scientific">Botrimarina colliarenosi</name>
    <dbReference type="NCBI Taxonomy" id="2528001"/>
    <lineage>
        <taxon>Bacteria</taxon>
        <taxon>Pseudomonadati</taxon>
        <taxon>Planctomycetota</taxon>
        <taxon>Planctomycetia</taxon>
        <taxon>Pirellulales</taxon>
        <taxon>Lacipirellulaceae</taxon>
        <taxon>Botrimarina</taxon>
    </lineage>
</organism>
<gene>
    <name evidence="1" type="ORF">Pla108_33070</name>
</gene>